<sequence>MRITGRTTLDPLTGTAAPAAAEPVSPAAPVGASAAADTAAPLQSDALAPAMQALDAMPEIDSARVAELRDALARGEIKFDADRLAGLVQRFHNGRG</sequence>
<keyword evidence="3" id="KW-0678">Repressor</keyword>
<evidence type="ECO:0000259" key="10">
    <source>
        <dbReference type="Pfam" id="PF04316"/>
    </source>
</evidence>
<keyword evidence="12" id="KW-1185">Reference proteome</keyword>
<proteinExistence type="inferred from homology"/>
<comment type="similarity">
    <text evidence="1">Belongs to the FlgM family.</text>
</comment>
<dbReference type="SUPFAM" id="SSF101498">
    <property type="entry name" value="Anti-sigma factor FlgM"/>
    <property type="match status" value="1"/>
</dbReference>
<dbReference type="InterPro" id="IPR031316">
    <property type="entry name" value="FlgM_C"/>
</dbReference>
<dbReference type="NCBIfam" id="TIGR03824">
    <property type="entry name" value="FlgM_jcvi"/>
    <property type="match status" value="1"/>
</dbReference>
<comment type="caution">
    <text evidence="11">The sequence shown here is derived from an EMBL/GenBank/DDBJ whole genome shotgun (WGS) entry which is preliminary data.</text>
</comment>
<feature type="region of interest" description="Disordered" evidence="9">
    <location>
        <begin position="1"/>
        <end position="39"/>
    </location>
</feature>
<keyword evidence="6" id="KW-0804">Transcription</keyword>
<dbReference type="RefSeq" id="WP_231010080.1">
    <property type="nucleotide sequence ID" value="NZ_BAAAEW010000026.1"/>
</dbReference>
<dbReference type="Pfam" id="PF04316">
    <property type="entry name" value="FlgM"/>
    <property type="match status" value="1"/>
</dbReference>
<keyword evidence="4" id="KW-1005">Bacterial flagellum biogenesis</keyword>
<gene>
    <name evidence="11" type="ORF">GCM10009107_39890</name>
</gene>
<evidence type="ECO:0000313" key="11">
    <source>
        <dbReference type="EMBL" id="GAA0758935.1"/>
    </source>
</evidence>
<dbReference type="Proteomes" id="UP001500279">
    <property type="component" value="Unassembled WGS sequence"/>
</dbReference>
<evidence type="ECO:0000256" key="3">
    <source>
        <dbReference type="ARBA" id="ARBA00022491"/>
    </source>
</evidence>
<feature type="domain" description="Anti-sigma-28 factor FlgM C-terminal" evidence="10">
    <location>
        <begin position="47"/>
        <end position="85"/>
    </location>
</feature>
<feature type="compositionally biased region" description="Low complexity" evidence="9">
    <location>
        <begin position="7"/>
        <end position="39"/>
    </location>
</feature>
<evidence type="ECO:0000256" key="8">
    <source>
        <dbReference type="ARBA" id="ARBA00030117"/>
    </source>
</evidence>
<evidence type="ECO:0000256" key="4">
    <source>
        <dbReference type="ARBA" id="ARBA00022795"/>
    </source>
</evidence>
<keyword evidence="5" id="KW-0805">Transcription regulation</keyword>
<evidence type="ECO:0000256" key="7">
    <source>
        <dbReference type="ARBA" id="ARBA00024739"/>
    </source>
</evidence>
<organism evidence="11 12">
    <name type="scientific">Ideonella azotifigens</name>
    <dbReference type="NCBI Taxonomy" id="513160"/>
    <lineage>
        <taxon>Bacteria</taxon>
        <taxon>Pseudomonadati</taxon>
        <taxon>Pseudomonadota</taxon>
        <taxon>Betaproteobacteria</taxon>
        <taxon>Burkholderiales</taxon>
        <taxon>Sphaerotilaceae</taxon>
        <taxon>Ideonella</taxon>
    </lineage>
</organism>
<dbReference type="InterPro" id="IPR035890">
    <property type="entry name" value="Anti-sigma-28_factor_FlgM_sf"/>
</dbReference>
<comment type="function">
    <text evidence="7">Responsible for the coupling of flagellin expression to flagellar assembly by preventing expression of the flagellin genes when a component of the middle class of proteins is defective. It negatively regulates flagellar genes by inhibiting the activity of FliA by directly binding to FliA.</text>
</comment>
<reference evidence="11 12" key="1">
    <citation type="journal article" date="2019" name="Int. J. Syst. Evol. Microbiol.">
        <title>The Global Catalogue of Microorganisms (GCM) 10K type strain sequencing project: providing services to taxonomists for standard genome sequencing and annotation.</title>
        <authorList>
            <consortium name="The Broad Institute Genomics Platform"/>
            <consortium name="The Broad Institute Genome Sequencing Center for Infectious Disease"/>
            <person name="Wu L."/>
            <person name="Ma J."/>
        </authorList>
    </citation>
    <scope>NUCLEOTIDE SEQUENCE [LARGE SCALE GENOMIC DNA]</scope>
    <source>
        <strain evidence="11 12">JCM 15503</strain>
    </source>
</reference>
<dbReference type="EMBL" id="BAAAEW010000026">
    <property type="protein sequence ID" value="GAA0758935.1"/>
    <property type="molecule type" value="Genomic_DNA"/>
</dbReference>
<accession>A0ABN1K9S8</accession>
<evidence type="ECO:0000256" key="2">
    <source>
        <dbReference type="ARBA" id="ARBA00017823"/>
    </source>
</evidence>
<evidence type="ECO:0000256" key="9">
    <source>
        <dbReference type="SAM" id="MobiDB-lite"/>
    </source>
</evidence>
<evidence type="ECO:0000256" key="5">
    <source>
        <dbReference type="ARBA" id="ARBA00023015"/>
    </source>
</evidence>
<name>A0ABN1K9S8_9BURK</name>
<dbReference type="InterPro" id="IPR007412">
    <property type="entry name" value="FlgM"/>
</dbReference>
<evidence type="ECO:0000313" key="12">
    <source>
        <dbReference type="Proteomes" id="UP001500279"/>
    </source>
</evidence>
<evidence type="ECO:0000256" key="6">
    <source>
        <dbReference type="ARBA" id="ARBA00023163"/>
    </source>
</evidence>
<evidence type="ECO:0000256" key="1">
    <source>
        <dbReference type="ARBA" id="ARBA00005322"/>
    </source>
</evidence>
<protein>
    <recommendedName>
        <fullName evidence="2">Negative regulator of flagellin synthesis</fullName>
    </recommendedName>
    <alternativeName>
        <fullName evidence="8">Anti-sigma-28 factor</fullName>
    </alternativeName>
</protein>